<evidence type="ECO:0000259" key="4">
    <source>
        <dbReference type="Pfam" id="PF00496"/>
    </source>
</evidence>
<dbReference type="PANTHER" id="PTHR30290:SF9">
    <property type="entry name" value="OLIGOPEPTIDE-BINDING PROTEIN APPA"/>
    <property type="match status" value="1"/>
</dbReference>
<feature type="domain" description="Solute-binding protein family 5" evidence="4">
    <location>
        <begin position="85"/>
        <end position="471"/>
    </location>
</feature>
<dbReference type="Proteomes" id="UP001500621">
    <property type="component" value="Unassembled WGS sequence"/>
</dbReference>
<evidence type="ECO:0000256" key="2">
    <source>
        <dbReference type="ARBA" id="ARBA00022448"/>
    </source>
</evidence>
<evidence type="ECO:0000313" key="6">
    <source>
        <dbReference type="Proteomes" id="UP001500621"/>
    </source>
</evidence>
<dbReference type="Pfam" id="PF00496">
    <property type="entry name" value="SBP_bac_5"/>
    <property type="match status" value="1"/>
</dbReference>
<dbReference type="CDD" id="cd08493">
    <property type="entry name" value="PBP2_DppA_like"/>
    <property type="match status" value="1"/>
</dbReference>
<proteinExistence type="inferred from homology"/>
<dbReference type="PANTHER" id="PTHR30290">
    <property type="entry name" value="PERIPLASMIC BINDING COMPONENT OF ABC TRANSPORTER"/>
    <property type="match status" value="1"/>
</dbReference>
<accession>A0ABP8WMI3</accession>
<dbReference type="InterPro" id="IPR039424">
    <property type="entry name" value="SBP_5"/>
</dbReference>
<protein>
    <submittedName>
        <fullName evidence="5">ABC transporter substrate-binding protein</fullName>
    </submittedName>
</protein>
<name>A0ABP8WMI3_9ACTN</name>
<dbReference type="Gene3D" id="3.40.190.10">
    <property type="entry name" value="Periplasmic binding protein-like II"/>
    <property type="match status" value="1"/>
</dbReference>
<dbReference type="Gene3D" id="3.10.105.10">
    <property type="entry name" value="Dipeptide-binding Protein, Domain 3"/>
    <property type="match status" value="1"/>
</dbReference>
<dbReference type="Gene3D" id="3.90.76.10">
    <property type="entry name" value="Dipeptide-binding Protein, Domain 1"/>
    <property type="match status" value="1"/>
</dbReference>
<evidence type="ECO:0000256" key="3">
    <source>
        <dbReference type="ARBA" id="ARBA00022729"/>
    </source>
</evidence>
<keyword evidence="2" id="KW-0813">Transport</keyword>
<dbReference type="InterPro" id="IPR030678">
    <property type="entry name" value="Peptide/Ni-bd"/>
</dbReference>
<dbReference type="PIRSF" id="PIRSF002741">
    <property type="entry name" value="MppA"/>
    <property type="match status" value="1"/>
</dbReference>
<sequence length="550" mass="59239">MRAGAIAGLAVGALVLAGCAESNRDGGGGGEGGGEAQASGGQFVFAGSAEPVTLDPFFASDGESFRVARQMFEGLVGTVPGTADPAPLLAKEWEVSEDGLTYTFSLEEGVTFHDGTEFNAEAVCANFDRWYNMPESAQTEDLTYYYGALFRGFATGDNAADAIYDSCSADDPATATITLKSPFAGFISAMSLPAFSMQSPTALEEYQDDAAENPRNSEYSTARPTGTGPFVLGAWNRGENVTLERNEDYWGEAAKIDEAIVVAIDDPSARATALTNGEIDGYDLVGPADLAPLEEAGMTIENRPAFNVLYLGMNQKQPPLDDPQVREAIAHAINLDEVISASLPEGTEKAIEFIPEVVNGYTEDVPTYEYDPELAQQLLEEAGAAGATIEFNYPTGVSRPYMPDPEATYNILRTQLEAVGLEITPTADQWDPDYLEKIQGTPDHGIHLLGWTGDYNDTDNFLGVFFGTEQNEWGFDNPELFTALREARELPTVEEQTPAYEEINRQVMEFLPGVPLAHPVPSLAFAPGVEGYEPSPVQDEVWNSITVPSD</sequence>
<dbReference type="PROSITE" id="PS51257">
    <property type="entry name" value="PROKAR_LIPOPROTEIN"/>
    <property type="match status" value="1"/>
</dbReference>
<keyword evidence="6" id="KW-1185">Reference proteome</keyword>
<evidence type="ECO:0000256" key="1">
    <source>
        <dbReference type="ARBA" id="ARBA00005695"/>
    </source>
</evidence>
<comment type="similarity">
    <text evidence="1">Belongs to the bacterial solute-binding protein 5 family.</text>
</comment>
<dbReference type="InterPro" id="IPR000914">
    <property type="entry name" value="SBP_5_dom"/>
</dbReference>
<comment type="caution">
    <text evidence="5">The sequence shown here is derived from an EMBL/GenBank/DDBJ whole genome shotgun (WGS) entry which is preliminary data.</text>
</comment>
<reference evidence="6" key="1">
    <citation type="journal article" date="2019" name="Int. J. Syst. Evol. Microbiol.">
        <title>The Global Catalogue of Microorganisms (GCM) 10K type strain sequencing project: providing services to taxonomists for standard genome sequencing and annotation.</title>
        <authorList>
            <consortium name="The Broad Institute Genomics Platform"/>
            <consortium name="The Broad Institute Genome Sequencing Center for Infectious Disease"/>
            <person name="Wu L."/>
            <person name="Ma J."/>
        </authorList>
    </citation>
    <scope>NUCLEOTIDE SEQUENCE [LARGE SCALE GENOMIC DNA]</scope>
    <source>
        <strain evidence="6">JCM 18127</strain>
    </source>
</reference>
<gene>
    <name evidence="5" type="ORF">GCM10023226_32380</name>
</gene>
<keyword evidence="3" id="KW-0732">Signal</keyword>
<dbReference type="EMBL" id="BAABIM010000003">
    <property type="protein sequence ID" value="GAA4691984.1"/>
    <property type="molecule type" value="Genomic_DNA"/>
</dbReference>
<dbReference type="SUPFAM" id="SSF53850">
    <property type="entry name" value="Periplasmic binding protein-like II"/>
    <property type="match status" value="1"/>
</dbReference>
<evidence type="ECO:0000313" key="5">
    <source>
        <dbReference type="EMBL" id="GAA4691984.1"/>
    </source>
</evidence>
<organism evidence="5 6">
    <name type="scientific">Nocardioides nanhaiensis</name>
    <dbReference type="NCBI Taxonomy" id="1476871"/>
    <lineage>
        <taxon>Bacteria</taxon>
        <taxon>Bacillati</taxon>
        <taxon>Actinomycetota</taxon>
        <taxon>Actinomycetes</taxon>
        <taxon>Propionibacteriales</taxon>
        <taxon>Nocardioidaceae</taxon>
        <taxon>Nocardioides</taxon>
    </lineage>
</organism>